<evidence type="ECO:0000256" key="5">
    <source>
        <dbReference type="ARBA" id="ARBA00022842"/>
    </source>
</evidence>
<dbReference type="GO" id="GO:0000287">
    <property type="term" value="F:magnesium ion binding"/>
    <property type="evidence" value="ECO:0007669"/>
    <property type="project" value="InterPro"/>
</dbReference>
<dbReference type="Gene3D" id="3.40.50.1000">
    <property type="entry name" value="HAD superfamily/HAD-like"/>
    <property type="match status" value="1"/>
</dbReference>
<dbReference type="InterPro" id="IPR001303">
    <property type="entry name" value="Aldolase_II/adducin_N"/>
</dbReference>
<keyword evidence="3" id="KW-0378">Hydrolase</keyword>
<dbReference type="GO" id="GO:0043874">
    <property type="term" value="F:acireductone synthase activity"/>
    <property type="evidence" value="ECO:0007669"/>
    <property type="project" value="InterPro"/>
</dbReference>
<dbReference type="GO" id="GO:0005737">
    <property type="term" value="C:cytoplasm"/>
    <property type="evidence" value="ECO:0007669"/>
    <property type="project" value="InterPro"/>
</dbReference>
<name>A0A6A4LDI5_9ERIC</name>
<sequence length="595" mass="65194">MASALIGSPTAATSQAYLESNPVRETKALITELCRQFYHLGWVSGTGGSVTIKVHDEAIPRPNQLIIMSPSGNPPSTYSSVCLWFVLGVWAGVQKERMVPEDMYVLSSSGSILSSPLPKPFPYKPPKCSDCAALFLKAYEMRNAGAVIHSHGMESCLVTMINPLAKEFRITHMEMIKGIQGHGYYDELVIPIIENTAHERELTDSLAEAVEAYPKATAVLVRNHGIYIWGDSWISAKTQAECYHYLFDAAIKLHQLGLDWSTPNHCPITKSRGVLGGHPNGNISRKAGPLISNDGVEPSQSCIVLDIEGTTTPISFVTDVLFPYARHNVGRHLDATYYTAETQDDIKLLRSQVENGLRQGIAGAVPIPSDDAGKEEVVAALVANVEAMIKADRKITALKQLQGHIWRTGFQNNELKGIVFDDVPEALENWHTLGIKVIITFFLSIIPCSLIFLLDSFILCGSWELPLKEIGGSWGVASVSFTNLFPFSQVYIYSSGSRLAQRLLFGNTSYGDLRKYLSGYFDTAVGNKKETSSYIEISEYLGVDNPSKILFVTDVFEEAVAAQAAGFEVIISLRPGNAPVPKNHGIKTITSFSEI</sequence>
<keyword evidence="2" id="KW-0479">Metal-binding</keyword>
<dbReference type="InterPro" id="IPR023943">
    <property type="entry name" value="Enolase-ppase_E1"/>
</dbReference>
<evidence type="ECO:0000256" key="7">
    <source>
        <dbReference type="ARBA" id="ARBA00023239"/>
    </source>
</evidence>
<dbReference type="HAMAP" id="MF_03118">
    <property type="entry name" value="Salvage_MtnBC"/>
    <property type="match status" value="1"/>
</dbReference>
<evidence type="ECO:0000313" key="10">
    <source>
        <dbReference type="EMBL" id="KAE9456390.1"/>
    </source>
</evidence>
<keyword evidence="5" id="KW-0460">Magnesium</keyword>
<dbReference type="GO" id="GO:0019509">
    <property type="term" value="P:L-methionine salvage from methylthioadenosine"/>
    <property type="evidence" value="ECO:0007669"/>
    <property type="project" value="InterPro"/>
</dbReference>
<dbReference type="Gene3D" id="1.10.720.60">
    <property type="match status" value="1"/>
</dbReference>
<keyword evidence="11" id="KW-1185">Reference proteome</keyword>
<dbReference type="AlphaFoldDB" id="A0A6A4LDI5"/>
<evidence type="ECO:0000256" key="6">
    <source>
        <dbReference type="ARBA" id="ARBA00023167"/>
    </source>
</evidence>
<reference evidence="10 11" key="1">
    <citation type="journal article" date="2019" name="Genome Biol. Evol.">
        <title>The Rhododendron genome and chromosomal organization provide insight into shared whole-genome duplications across the heath family (Ericaceae).</title>
        <authorList>
            <person name="Soza V.L."/>
            <person name="Lindsley D."/>
            <person name="Waalkes A."/>
            <person name="Ramage E."/>
            <person name="Patwardhan R.P."/>
            <person name="Burton J.N."/>
            <person name="Adey A."/>
            <person name="Kumar A."/>
            <person name="Qiu R."/>
            <person name="Shendure J."/>
            <person name="Hall B."/>
        </authorList>
    </citation>
    <scope>NUCLEOTIDE SEQUENCE [LARGE SCALE GENOMIC DNA]</scope>
    <source>
        <strain evidence="10">RSF 1966-606</strain>
    </source>
</reference>
<dbReference type="PANTHER" id="PTHR20371">
    <property type="entry name" value="ENOLASE-PHOSPHATASE E1"/>
    <property type="match status" value="1"/>
</dbReference>
<dbReference type="CDD" id="cd01629">
    <property type="entry name" value="HAD_EP"/>
    <property type="match status" value="1"/>
</dbReference>
<evidence type="ECO:0000256" key="4">
    <source>
        <dbReference type="ARBA" id="ARBA00022833"/>
    </source>
</evidence>
<dbReference type="SUPFAM" id="SSF56784">
    <property type="entry name" value="HAD-like"/>
    <property type="match status" value="2"/>
</dbReference>
<evidence type="ECO:0000259" key="9">
    <source>
        <dbReference type="SMART" id="SM01007"/>
    </source>
</evidence>
<dbReference type="GO" id="GO:0016829">
    <property type="term" value="F:lyase activity"/>
    <property type="evidence" value="ECO:0007669"/>
    <property type="project" value="UniProtKB-KW"/>
</dbReference>
<evidence type="ECO:0000256" key="2">
    <source>
        <dbReference type="ARBA" id="ARBA00022723"/>
    </source>
</evidence>
<dbReference type="Proteomes" id="UP000428333">
    <property type="component" value="Linkage Group LG07"/>
</dbReference>
<dbReference type="InterPro" id="IPR027514">
    <property type="entry name" value="Salvage_MtnB_euk"/>
</dbReference>
<dbReference type="FunFam" id="1.10.720.60:FF:000001">
    <property type="entry name" value="Probable bifunctional methylthioribulose-1-phosphate dehydratase/enolase-phosphatase E1"/>
    <property type="match status" value="1"/>
</dbReference>
<dbReference type="InterPro" id="IPR027505">
    <property type="entry name" value="MtnB_viridiplantae"/>
</dbReference>
<keyword evidence="6" id="KW-0486">Methionine biosynthesis</keyword>
<organism evidence="10 11">
    <name type="scientific">Rhododendron williamsianum</name>
    <dbReference type="NCBI Taxonomy" id="262921"/>
    <lineage>
        <taxon>Eukaryota</taxon>
        <taxon>Viridiplantae</taxon>
        <taxon>Streptophyta</taxon>
        <taxon>Embryophyta</taxon>
        <taxon>Tracheophyta</taxon>
        <taxon>Spermatophyta</taxon>
        <taxon>Magnoliopsida</taxon>
        <taxon>eudicotyledons</taxon>
        <taxon>Gunneridae</taxon>
        <taxon>Pentapetalae</taxon>
        <taxon>asterids</taxon>
        <taxon>Ericales</taxon>
        <taxon>Ericaceae</taxon>
        <taxon>Ericoideae</taxon>
        <taxon>Rhodoreae</taxon>
        <taxon>Rhododendron</taxon>
    </lineage>
</organism>
<gene>
    <name evidence="10" type="ORF">C3L33_11691</name>
</gene>
<evidence type="ECO:0000256" key="3">
    <source>
        <dbReference type="ARBA" id="ARBA00022801"/>
    </source>
</evidence>
<dbReference type="HAMAP" id="MF_03116">
    <property type="entry name" value="Salvage_MtnB_euk"/>
    <property type="match status" value="1"/>
</dbReference>
<evidence type="ECO:0000256" key="1">
    <source>
        <dbReference type="ARBA" id="ARBA00022605"/>
    </source>
</evidence>
<dbReference type="NCBIfam" id="TIGR03328">
    <property type="entry name" value="salvage_mtnB"/>
    <property type="match status" value="1"/>
</dbReference>
<dbReference type="InterPro" id="IPR023214">
    <property type="entry name" value="HAD_sf"/>
</dbReference>
<comment type="caution">
    <text evidence="10">The sequence shown here is derived from an EMBL/GenBank/DDBJ whole genome shotgun (WGS) entry which is preliminary data.</text>
</comment>
<protein>
    <recommendedName>
        <fullName evidence="9">Class II aldolase/adducin N-terminal domain-containing protein</fullName>
    </recommendedName>
</protein>
<dbReference type="PANTHER" id="PTHR20371:SF1">
    <property type="entry name" value="ENOLASE-PHOSPHATASE E1"/>
    <property type="match status" value="1"/>
</dbReference>
<evidence type="ECO:0000256" key="8">
    <source>
        <dbReference type="ARBA" id="ARBA00023268"/>
    </source>
</evidence>
<feature type="domain" description="Class II aldolase/adducin N-terminal" evidence="9">
    <location>
        <begin position="28"/>
        <end position="251"/>
    </location>
</feature>
<keyword evidence="1" id="KW-0028">Amino-acid biosynthesis</keyword>
<dbReference type="FunFam" id="3.40.225.10:FF:000010">
    <property type="entry name" value="Probable bifunctional methylthioribulose-1-phosphate dehydratase/enolase-phosphatase E1"/>
    <property type="match status" value="1"/>
</dbReference>
<dbReference type="SMART" id="SM01007">
    <property type="entry name" value="Aldolase_II"/>
    <property type="match status" value="1"/>
</dbReference>
<dbReference type="EMBL" id="QEFC01001727">
    <property type="protein sequence ID" value="KAE9456390.1"/>
    <property type="molecule type" value="Genomic_DNA"/>
</dbReference>
<keyword evidence="7" id="KW-0456">Lyase</keyword>
<dbReference type="SUPFAM" id="SSF53639">
    <property type="entry name" value="AraD/HMP-PK domain-like"/>
    <property type="match status" value="1"/>
</dbReference>
<dbReference type="InterPro" id="IPR036409">
    <property type="entry name" value="Aldolase_II/adducin_N_sf"/>
</dbReference>
<dbReference type="InterPro" id="IPR036412">
    <property type="entry name" value="HAD-like_sf"/>
</dbReference>
<dbReference type="OrthoDB" id="191080at2759"/>
<dbReference type="InterPro" id="IPR017714">
    <property type="entry name" value="MethylthioRu-1-P_deHdtase_MtnB"/>
</dbReference>
<accession>A0A6A4LDI5</accession>
<keyword evidence="4" id="KW-0862">Zinc</keyword>
<dbReference type="Pfam" id="PF00596">
    <property type="entry name" value="Aldolase_II"/>
    <property type="match status" value="1"/>
</dbReference>
<proteinExistence type="inferred from homology"/>
<dbReference type="Gene3D" id="3.40.225.10">
    <property type="entry name" value="Class II aldolase/adducin N-terminal domain"/>
    <property type="match status" value="1"/>
</dbReference>
<evidence type="ECO:0000313" key="11">
    <source>
        <dbReference type="Proteomes" id="UP000428333"/>
    </source>
</evidence>
<feature type="non-terminal residue" evidence="10">
    <location>
        <position position="1"/>
    </location>
</feature>
<keyword evidence="8" id="KW-0511">Multifunctional enzyme</keyword>